<dbReference type="Proteomes" id="UP000006039">
    <property type="component" value="Unassembled WGS sequence"/>
</dbReference>
<gene>
    <name evidence="2" type="primary">20345203</name>
    <name evidence="1" type="ORF">GGTG_04745</name>
</gene>
<dbReference type="RefSeq" id="XP_009220806.1">
    <property type="nucleotide sequence ID" value="XM_009222542.1"/>
</dbReference>
<evidence type="ECO:0000313" key="2">
    <source>
        <dbReference type="EnsemblFungi" id="EJT79661"/>
    </source>
</evidence>
<organism evidence="1">
    <name type="scientific">Gaeumannomyces tritici (strain R3-111a-1)</name>
    <name type="common">Wheat and barley take-all root rot fungus</name>
    <name type="synonym">Gaeumannomyces graminis var. tritici</name>
    <dbReference type="NCBI Taxonomy" id="644352"/>
    <lineage>
        <taxon>Eukaryota</taxon>
        <taxon>Fungi</taxon>
        <taxon>Dikarya</taxon>
        <taxon>Ascomycota</taxon>
        <taxon>Pezizomycotina</taxon>
        <taxon>Sordariomycetes</taxon>
        <taxon>Sordariomycetidae</taxon>
        <taxon>Magnaporthales</taxon>
        <taxon>Magnaporthaceae</taxon>
        <taxon>Gaeumannomyces</taxon>
    </lineage>
</organism>
<name>J3NTZ6_GAET3</name>
<reference evidence="2" key="5">
    <citation type="submission" date="2018-04" db="UniProtKB">
        <authorList>
            <consortium name="EnsemblFungi"/>
        </authorList>
    </citation>
    <scope>IDENTIFICATION</scope>
    <source>
        <strain evidence="2">R3-111a-1</strain>
    </source>
</reference>
<dbReference type="EMBL" id="GL385396">
    <property type="protein sequence ID" value="EJT79661.1"/>
    <property type="molecule type" value="Genomic_DNA"/>
</dbReference>
<proteinExistence type="predicted"/>
<reference evidence="1" key="3">
    <citation type="submission" date="2010-09" db="EMBL/GenBank/DDBJ databases">
        <title>Annotation of Gaeumannomyces graminis var. tritici R3-111a-1.</title>
        <authorList>
            <consortium name="The Broad Institute Genome Sequencing Platform"/>
            <person name="Ma L.-J."/>
            <person name="Dead R."/>
            <person name="Young S.K."/>
            <person name="Zeng Q."/>
            <person name="Gargeya S."/>
            <person name="Fitzgerald M."/>
            <person name="Haas B."/>
            <person name="Abouelleil A."/>
            <person name="Alvarado L."/>
            <person name="Arachchi H.M."/>
            <person name="Berlin A."/>
            <person name="Brown A."/>
            <person name="Chapman S.B."/>
            <person name="Chen Z."/>
            <person name="Dunbar C."/>
            <person name="Freedman E."/>
            <person name="Gearin G."/>
            <person name="Gellesch M."/>
            <person name="Goldberg J."/>
            <person name="Griggs A."/>
            <person name="Gujja S."/>
            <person name="Heiman D."/>
            <person name="Howarth C."/>
            <person name="Larson L."/>
            <person name="Lui A."/>
            <person name="MacDonald P.J.P."/>
            <person name="Mehta T."/>
            <person name="Montmayeur A."/>
            <person name="Murphy C."/>
            <person name="Neiman D."/>
            <person name="Pearson M."/>
            <person name="Priest M."/>
            <person name="Roberts A."/>
            <person name="Saif S."/>
            <person name="Shea T."/>
            <person name="Shenoy N."/>
            <person name="Sisk P."/>
            <person name="Stolte C."/>
            <person name="Sykes S."/>
            <person name="Yandava C."/>
            <person name="Wortman J."/>
            <person name="Nusbaum C."/>
            <person name="Birren B."/>
        </authorList>
    </citation>
    <scope>NUCLEOTIDE SEQUENCE</scope>
    <source>
        <strain evidence="1">R3-111a-1</strain>
    </source>
</reference>
<dbReference type="VEuPathDB" id="FungiDB:GGTG_04745"/>
<dbReference type="EnsemblFungi" id="EJT79661">
    <property type="protein sequence ID" value="EJT79661"/>
    <property type="gene ID" value="GGTG_04745"/>
</dbReference>
<evidence type="ECO:0000313" key="1">
    <source>
        <dbReference type="EMBL" id="EJT79661.1"/>
    </source>
</evidence>
<keyword evidence="3" id="KW-1185">Reference proteome</keyword>
<protein>
    <submittedName>
        <fullName evidence="1 2">Uncharacterized protein</fullName>
    </submittedName>
</protein>
<accession>J3NTZ6</accession>
<dbReference type="HOGENOM" id="CLU_2558407_0_0_1"/>
<dbReference type="AlphaFoldDB" id="J3NTZ6"/>
<sequence>MEAKPHSLVELQALSGRSLARWRMCYVAEMSELSAMRALAVDTSKLPCRGAKRPTYREALGPCSRRQTDVPKGERTIIELLR</sequence>
<evidence type="ECO:0000313" key="3">
    <source>
        <dbReference type="Proteomes" id="UP000006039"/>
    </source>
</evidence>
<reference evidence="3" key="1">
    <citation type="submission" date="2010-07" db="EMBL/GenBank/DDBJ databases">
        <title>The genome sequence of Gaeumannomyces graminis var. tritici strain R3-111a-1.</title>
        <authorList>
            <consortium name="The Broad Institute Genome Sequencing Platform"/>
            <person name="Ma L.-J."/>
            <person name="Dead R."/>
            <person name="Young S."/>
            <person name="Zeng Q."/>
            <person name="Koehrsen M."/>
            <person name="Alvarado L."/>
            <person name="Berlin A."/>
            <person name="Chapman S.B."/>
            <person name="Chen Z."/>
            <person name="Freedman E."/>
            <person name="Gellesch M."/>
            <person name="Goldberg J."/>
            <person name="Griggs A."/>
            <person name="Gujja S."/>
            <person name="Heilman E.R."/>
            <person name="Heiman D."/>
            <person name="Hepburn T."/>
            <person name="Howarth C."/>
            <person name="Jen D."/>
            <person name="Larson L."/>
            <person name="Mehta T."/>
            <person name="Neiman D."/>
            <person name="Pearson M."/>
            <person name="Roberts A."/>
            <person name="Saif S."/>
            <person name="Shea T."/>
            <person name="Shenoy N."/>
            <person name="Sisk P."/>
            <person name="Stolte C."/>
            <person name="Sykes S."/>
            <person name="Walk T."/>
            <person name="White J."/>
            <person name="Yandava C."/>
            <person name="Haas B."/>
            <person name="Nusbaum C."/>
            <person name="Birren B."/>
        </authorList>
    </citation>
    <scope>NUCLEOTIDE SEQUENCE [LARGE SCALE GENOMIC DNA]</scope>
    <source>
        <strain evidence="3">R3-111a-1</strain>
    </source>
</reference>
<dbReference type="GeneID" id="20345203"/>
<reference evidence="1" key="2">
    <citation type="submission" date="2010-07" db="EMBL/GenBank/DDBJ databases">
        <authorList>
            <consortium name="The Broad Institute Genome Sequencing Platform"/>
            <consortium name="Broad Institute Genome Sequencing Center for Infectious Disease"/>
            <person name="Ma L.-J."/>
            <person name="Dead R."/>
            <person name="Young S."/>
            <person name="Zeng Q."/>
            <person name="Koehrsen M."/>
            <person name="Alvarado L."/>
            <person name="Berlin A."/>
            <person name="Chapman S.B."/>
            <person name="Chen Z."/>
            <person name="Freedman E."/>
            <person name="Gellesch M."/>
            <person name="Goldberg J."/>
            <person name="Griggs A."/>
            <person name="Gujja S."/>
            <person name="Heilman E.R."/>
            <person name="Heiman D."/>
            <person name="Hepburn T."/>
            <person name="Howarth C."/>
            <person name="Jen D."/>
            <person name="Larson L."/>
            <person name="Mehta T."/>
            <person name="Neiman D."/>
            <person name="Pearson M."/>
            <person name="Roberts A."/>
            <person name="Saif S."/>
            <person name="Shea T."/>
            <person name="Shenoy N."/>
            <person name="Sisk P."/>
            <person name="Stolte C."/>
            <person name="Sykes S."/>
            <person name="Walk T."/>
            <person name="White J."/>
            <person name="Yandava C."/>
            <person name="Haas B."/>
            <person name="Nusbaum C."/>
            <person name="Birren B."/>
        </authorList>
    </citation>
    <scope>NUCLEOTIDE SEQUENCE</scope>
    <source>
        <strain evidence="1">R3-111a-1</strain>
    </source>
</reference>
<reference evidence="2" key="4">
    <citation type="journal article" date="2015" name="G3 (Bethesda)">
        <title>Genome sequences of three phytopathogenic species of the Magnaporthaceae family of fungi.</title>
        <authorList>
            <person name="Okagaki L.H."/>
            <person name="Nunes C.C."/>
            <person name="Sailsbery J."/>
            <person name="Clay B."/>
            <person name="Brown D."/>
            <person name="John T."/>
            <person name="Oh Y."/>
            <person name="Young N."/>
            <person name="Fitzgerald M."/>
            <person name="Haas B.J."/>
            <person name="Zeng Q."/>
            <person name="Young S."/>
            <person name="Adiconis X."/>
            <person name="Fan L."/>
            <person name="Levin J.Z."/>
            <person name="Mitchell T.K."/>
            <person name="Okubara P.A."/>
            <person name="Farman M.L."/>
            <person name="Kohn L.M."/>
            <person name="Birren B."/>
            <person name="Ma L.-J."/>
            <person name="Dean R.A."/>
        </authorList>
    </citation>
    <scope>NUCLEOTIDE SEQUENCE</scope>
    <source>
        <strain evidence="2">R3-111a-1</strain>
    </source>
</reference>